<dbReference type="Pfam" id="PF13310">
    <property type="entry name" value="Virulence_RhuM"/>
    <property type="match status" value="1"/>
</dbReference>
<accession>A0A366IK84</accession>
<comment type="caution">
    <text evidence="1">The sequence shown here is derived from an EMBL/GenBank/DDBJ whole genome shotgun (WGS) entry which is preliminary data.</text>
</comment>
<dbReference type="Proteomes" id="UP000253509">
    <property type="component" value="Unassembled WGS sequence"/>
</dbReference>
<organism evidence="1 2">
    <name type="scientific">Brevibacterium celere</name>
    <dbReference type="NCBI Taxonomy" id="225845"/>
    <lineage>
        <taxon>Bacteria</taxon>
        <taxon>Bacillati</taxon>
        <taxon>Actinomycetota</taxon>
        <taxon>Actinomycetes</taxon>
        <taxon>Micrococcales</taxon>
        <taxon>Brevibacteriaceae</taxon>
        <taxon>Brevibacterium</taxon>
    </lineage>
</organism>
<dbReference type="RefSeq" id="WP_220151280.1">
    <property type="nucleotide sequence ID" value="NZ_QNSB01000005.1"/>
</dbReference>
<protein>
    <submittedName>
        <fullName evidence="1">Virulence RhuM family protein</fullName>
    </submittedName>
</protein>
<sequence>MDDSVELYTTQDGETSLRVRTDAETVWLTRHQLATLFGRDVKTIGKHISNALREELEGEATVANFATVQREGERTVTRQVEHYNLDLIISVGYRVKSPEGVRFRKWATTVLRRYLIDGAALNERRLAEIGKIVRVLGRSNDELVAGVADVLSGYLPGLTMLRDFDEGHIEVTPASTPERGAR</sequence>
<gene>
    <name evidence="1" type="ORF">DFO65_105306</name>
</gene>
<dbReference type="InterPro" id="IPR011204">
    <property type="entry name" value="Virulence_RhuM-like"/>
</dbReference>
<proteinExistence type="predicted"/>
<evidence type="ECO:0000313" key="1">
    <source>
        <dbReference type="EMBL" id="RBP71700.1"/>
    </source>
</evidence>
<name>A0A366IK84_9MICO</name>
<reference evidence="1 2" key="1">
    <citation type="submission" date="2018-06" db="EMBL/GenBank/DDBJ databases">
        <title>Freshwater and sediment microbial communities from various areas in North America, analyzing microbe dynamics in response to fracking.</title>
        <authorList>
            <person name="Lamendella R."/>
        </authorList>
    </citation>
    <scope>NUCLEOTIDE SEQUENCE [LARGE SCALE GENOMIC DNA]</scope>
    <source>
        <strain evidence="1 2">3b_TX</strain>
    </source>
</reference>
<dbReference type="EMBL" id="QNSB01000005">
    <property type="protein sequence ID" value="RBP71700.1"/>
    <property type="molecule type" value="Genomic_DNA"/>
</dbReference>
<dbReference type="AlphaFoldDB" id="A0A366IK84"/>
<keyword evidence="2" id="KW-1185">Reference proteome</keyword>
<dbReference type="PANTHER" id="PTHR35810:SF1">
    <property type="entry name" value="CYTOPLASMIC PROTEIN"/>
    <property type="match status" value="1"/>
</dbReference>
<evidence type="ECO:0000313" key="2">
    <source>
        <dbReference type="Proteomes" id="UP000253509"/>
    </source>
</evidence>
<dbReference type="PANTHER" id="PTHR35810">
    <property type="entry name" value="CYTOPLASMIC PROTEIN-RELATED"/>
    <property type="match status" value="1"/>
</dbReference>